<keyword evidence="3" id="KW-1185">Reference proteome</keyword>
<accession>A0A427Y5R1</accession>
<comment type="caution">
    <text evidence="2">The sequence shown here is derived from an EMBL/GenBank/DDBJ whole genome shotgun (WGS) entry which is preliminary data.</text>
</comment>
<feature type="region of interest" description="Disordered" evidence="1">
    <location>
        <begin position="55"/>
        <end position="89"/>
    </location>
</feature>
<protein>
    <submittedName>
        <fullName evidence="2">Uncharacterized protein</fullName>
    </submittedName>
</protein>
<dbReference type="EMBL" id="RSCE01000002">
    <property type="protein sequence ID" value="RSH86437.1"/>
    <property type="molecule type" value="Genomic_DNA"/>
</dbReference>
<evidence type="ECO:0000313" key="2">
    <source>
        <dbReference type="EMBL" id="RSH86437.1"/>
    </source>
</evidence>
<feature type="compositionally biased region" description="Low complexity" evidence="1">
    <location>
        <begin position="57"/>
        <end position="76"/>
    </location>
</feature>
<evidence type="ECO:0000313" key="3">
    <source>
        <dbReference type="Proteomes" id="UP000279236"/>
    </source>
</evidence>
<organism evidence="2 3">
    <name type="scientific">Apiotrichum porosum</name>
    <dbReference type="NCBI Taxonomy" id="105984"/>
    <lineage>
        <taxon>Eukaryota</taxon>
        <taxon>Fungi</taxon>
        <taxon>Dikarya</taxon>
        <taxon>Basidiomycota</taxon>
        <taxon>Agaricomycotina</taxon>
        <taxon>Tremellomycetes</taxon>
        <taxon>Trichosporonales</taxon>
        <taxon>Trichosporonaceae</taxon>
        <taxon>Apiotrichum</taxon>
    </lineage>
</organism>
<dbReference type="Proteomes" id="UP000279236">
    <property type="component" value="Unassembled WGS sequence"/>
</dbReference>
<sequence>MALIAPAPQRLASTVSPVEVMEMQAVYASRSSRILNIGSSFRSFYTARTSSASAYCTLPSSPPTTTATPTDSSIPPVKATRAHWPLPPLPTRSATPYIYNSPTGTLTESRPRALFITNPDSRASTPVATRETVTQFGVREGRLPRRYSNERLSRF</sequence>
<evidence type="ECO:0000256" key="1">
    <source>
        <dbReference type="SAM" id="MobiDB-lite"/>
    </source>
</evidence>
<proteinExistence type="predicted"/>
<dbReference type="RefSeq" id="XP_028479222.1">
    <property type="nucleotide sequence ID" value="XM_028620250.1"/>
</dbReference>
<dbReference type="GeneID" id="39589235"/>
<name>A0A427Y5R1_9TREE</name>
<gene>
    <name evidence="2" type="ORF">EHS24_004692</name>
</gene>
<dbReference type="AlphaFoldDB" id="A0A427Y5R1"/>
<reference evidence="2 3" key="1">
    <citation type="submission" date="2018-11" db="EMBL/GenBank/DDBJ databases">
        <title>Genome sequence of Apiotrichum porosum DSM 27194.</title>
        <authorList>
            <person name="Aliyu H."/>
            <person name="Gorte O."/>
            <person name="Ochsenreither K."/>
        </authorList>
    </citation>
    <scope>NUCLEOTIDE SEQUENCE [LARGE SCALE GENOMIC DNA]</scope>
    <source>
        <strain evidence="2 3">DSM 27194</strain>
    </source>
</reference>